<feature type="transmembrane region" description="Helical" evidence="7">
    <location>
        <begin position="410"/>
        <end position="431"/>
    </location>
</feature>
<keyword evidence="3" id="KW-1003">Cell membrane</keyword>
<evidence type="ECO:0000256" key="7">
    <source>
        <dbReference type="SAM" id="Phobius"/>
    </source>
</evidence>
<keyword evidence="9" id="KW-1185">Reference proteome</keyword>
<accession>A0ABT6N1P3</accession>
<feature type="transmembrane region" description="Helical" evidence="7">
    <location>
        <begin position="215"/>
        <end position="239"/>
    </location>
</feature>
<dbReference type="RefSeq" id="WP_281044454.1">
    <property type="nucleotide sequence ID" value="NZ_JARYGZ010000001.1"/>
</dbReference>
<feature type="transmembrane region" description="Helical" evidence="7">
    <location>
        <begin position="80"/>
        <end position="103"/>
    </location>
</feature>
<proteinExistence type="inferred from homology"/>
<organism evidence="8 9">
    <name type="scientific">Sphingomonas oryzagri</name>
    <dbReference type="NCBI Taxonomy" id="3042314"/>
    <lineage>
        <taxon>Bacteria</taxon>
        <taxon>Pseudomonadati</taxon>
        <taxon>Pseudomonadota</taxon>
        <taxon>Alphaproteobacteria</taxon>
        <taxon>Sphingomonadales</taxon>
        <taxon>Sphingomonadaceae</taxon>
        <taxon>Sphingomonas</taxon>
    </lineage>
</organism>
<dbReference type="EMBL" id="JARYGZ010000001">
    <property type="protein sequence ID" value="MDH7639194.1"/>
    <property type="molecule type" value="Genomic_DNA"/>
</dbReference>
<dbReference type="PANTHER" id="PTHR30250:SF10">
    <property type="entry name" value="LIPOPOLYSACCHARIDE BIOSYNTHESIS PROTEIN WZXC"/>
    <property type="match status" value="1"/>
</dbReference>
<feature type="transmembrane region" description="Helical" evidence="7">
    <location>
        <begin position="174"/>
        <end position="194"/>
    </location>
</feature>
<feature type="transmembrane region" description="Helical" evidence="7">
    <location>
        <begin position="149"/>
        <end position="168"/>
    </location>
</feature>
<keyword evidence="6 7" id="KW-0472">Membrane</keyword>
<comment type="similarity">
    <text evidence="2">Belongs to the polysaccharide synthase family.</text>
</comment>
<protein>
    <submittedName>
        <fullName evidence="8">Oligosaccharide flippase family protein</fullName>
    </submittedName>
</protein>
<feature type="transmembrane region" description="Helical" evidence="7">
    <location>
        <begin position="378"/>
        <end position="398"/>
    </location>
</feature>
<dbReference type="Pfam" id="PF13440">
    <property type="entry name" value="Polysacc_synt_3"/>
    <property type="match status" value="1"/>
</dbReference>
<keyword evidence="5 7" id="KW-1133">Transmembrane helix</keyword>
<dbReference type="Proteomes" id="UP001160625">
    <property type="component" value="Unassembled WGS sequence"/>
</dbReference>
<evidence type="ECO:0000256" key="1">
    <source>
        <dbReference type="ARBA" id="ARBA00004651"/>
    </source>
</evidence>
<feature type="transmembrane region" description="Helical" evidence="7">
    <location>
        <begin position="318"/>
        <end position="341"/>
    </location>
</feature>
<name>A0ABT6N1P3_9SPHN</name>
<feature type="transmembrane region" description="Helical" evidence="7">
    <location>
        <begin position="353"/>
        <end position="372"/>
    </location>
</feature>
<evidence type="ECO:0000256" key="6">
    <source>
        <dbReference type="ARBA" id="ARBA00023136"/>
    </source>
</evidence>
<evidence type="ECO:0000256" key="2">
    <source>
        <dbReference type="ARBA" id="ARBA00007430"/>
    </source>
</evidence>
<gene>
    <name evidence="8" type="ORF">QGN17_10670</name>
</gene>
<comment type="subcellular location">
    <subcellularLocation>
        <location evidence="1">Cell membrane</location>
        <topology evidence="1">Multi-pass membrane protein</topology>
    </subcellularLocation>
</comment>
<feature type="transmembrane region" description="Helical" evidence="7">
    <location>
        <begin position="284"/>
        <end position="306"/>
    </location>
</feature>
<dbReference type="PANTHER" id="PTHR30250">
    <property type="entry name" value="PST FAMILY PREDICTED COLANIC ACID TRANSPORTER"/>
    <property type="match status" value="1"/>
</dbReference>
<keyword evidence="4 7" id="KW-0812">Transmembrane</keyword>
<evidence type="ECO:0000313" key="9">
    <source>
        <dbReference type="Proteomes" id="UP001160625"/>
    </source>
</evidence>
<evidence type="ECO:0000256" key="4">
    <source>
        <dbReference type="ARBA" id="ARBA00022692"/>
    </source>
</evidence>
<feature type="transmembrane region" description="Helical" evidence="7">
    <location>
        <begin position="115"/>
        <end position="137"/>
    </location>
</feature>
<evidence type="ECO:0000313" key="8">
    <source>
        <dbReference type="EMBL" id="MDH7639194.1"/>
    </source>
</evidence>
<comment type="caution">
    <text evidence="8">The sequence shown here is derived from an EMBL/GenBank/DDBJ whole genome shotgun (WGS) entry which is preliminary data.</text>
</comment>
<evidence type="ECO:0000256" key="3">
    <source>
        <dbReference type="ARBA" id="ARBA00022475"/>
    </source>
</evidence>
<sequence>MTGRTRSTGSSTFWAVIGQGAGQGLSLLTFLVIARFVSKENFGIVAVCLATMECLRRVLIDPLSSAVAAKPGVQRRDFDVCFTLSAILSGVVTPCMIIFAPGIARLIGSPEAGAALRPVALILLAFGLAGTHGAWLVRGMHFRALALRSIASVVIGGAVGIALALHGFELWSLIFQQLTINVVNLVVLWSASDWRPRWILNWRDTKNAVLGARHISFAAIWNTLANDADIFFASAFFGPAGAGIYNAGKRIMLSATLVLVNTISAVTVPMLANIEHHRDRGASFLSYLRLTSVATAPAFAGLAAAAPDLVATILGPNWSAVAPVLVGLAAGGYALSLGQFATSALLVGQRSHIDSLVSAIAAMSNIVVFFLAVHRGPAALAAAASMTALLVTPVRMRFAIVHLDLSWRDIAYALFPSVVASLAMAALIWGLHGMLPQDWSPTIRLALIIGAGIGFYGLWLRLFAPGLFQMLVDIAVSLVGERSPRRDIEPG</sequence>
<evidence type="ECO:0000256" key="5">
    <source>
        <dbReference type="ARBA" id="ARBA00022989"/>
    </source>
</evidence>
<reference evidence="8" key="1">
    <citation type="submission" date="2023-04" db="EMBL/GenBank/DDBJ databases">
        <title>Sphingomonas sp. MAHUQ-71 isolated from rice field.</title>
        <authorList>
            <person name="Huq M.A."/>
        </authorList>
    </citation>
    <scope>NUCLEOTIDE SEQUENCE</scope>
    <source>
        <strain evidence="8">MAHUQ-71</strain>
    </source>
</reference>
<dbReference type="InterPro" id="IPR050833">
    <property type="entry name" value="Poly_Biosynth_Transport"/>
</dbReference>
<feature type="transmembrane region" description="Helical" evidence="7">
    <location>
        <begin position="443"/>
        <end position="464"/>
    </location>
</feature>
<feature type="transmembrane region" description="Helical" evidence="7">
    <location>
        <begin position="12"/>
        <end position="36"/>
    </location>
</feature>
<feature type="transmembrane region" description="Helical" evidence="7">
    <location>
        <begin position="251"/>
        <end position="272"/>
    </location>
</feature>